<dbReference type="PANTHER" id="PTHR11618:SF13">
    <property type="entry name" value="TRANSCRIPTION INITIATION FACTOR IIB"/>
    <property type="match status" value="1"/>
</dbReference>
<evidence type="ECO:0000256" key="2">
    <source>
        <dbReference type="ARBA" id="ARBA00013932"/>
    </source>
</evidence>
<dbReference type="EMBL" id="AFNT02000011">
    <property type="protein sequence ID" value="ERJ06694.1"/>
    <property type="molecule type" value="Genomic_DNA"/>
</dbReference>
<feature type="domain" description="Transcription factor TFIIB cyclin-like" evidence="6">
    <location>
        <begin position="171"/>
        <end position="248"/>
    </location>
</feature>
<keyword evidence="4" id="KW-0805">Transcription regulation</keyword>
<feature type="domain" description="Transcription factor TFIIB cyclin-like" evidence="6">
    <location>
        <begin position="74"/>
        <end position="154"/>
    </location>
</feature>
<evidence type="ECO:0000256" key="3">
    <source>
        <dbReference type="ARBA" id="ARBA00022737"/>
    </source>
</evidence>
<comment type="similarity">
    <text evidence="1">Belongs to the TFIIB family.</text>
</comment>
<dbReference type="Gene3D" id="1.10.472.10">
    <property type="entry name" value="Cyclin-like"/>
    <property type="match status" value="1"/>
</dbReference>
<dbReference type="PROSITE" id="PS00782">
    <property type="entry name" value="TFIIB"/>
    <property type="match status" value="1"/>
</dbReference>
<dbReference type="Gene3D" id="1.10.472.170">
    <property type="match status" value="1"/>
</dbReference>
<keyword evidence="7" id="KW-0396">Initiation factor</keyword>
<evidence type="ECO:0000313" key="8">
    <source>
        <dbReference type="Proteomes" id="UP000003861"/>
    </source>
</evidence>
<dbReference type="GO" id="GO:0070897">
    <property type="term" value="P:transcription preinitiation complex assembly"/>
    <property type="evidence" value="ECO:0007669"/>
    <property type="project" value="InterPro"/>
</dbReference>
<dbReference type="SUPFAM" id="SSF57783">
    <property type="entry name" value="Zinc beta-ribbon"/>
    <property type="match status" value="1"/>
</dbReference>
<dbReference type="GO" id="GO:0097550">
    <property type="term" value="C:transcription preinitiation complex"/>
    <property type="evidence" value="ECO:0007669"/>
    <property type="project" value="TreeGrafter"/>
</dbReference>
<reference evidence="7 8" key="2">
    <citation type="journal article" date="2013" name="PLoS ONE">
        <title>INDIGO - INtegrated Data Warehouse of MIcrobial GenOmes with Examples from the Red Sea Extremophiles.</title>
        <authorList>
            <person name="Alam I."/>
            <person name="Antunes A."/>
            <person name="Kamau A.A."/>
            <person name="Ba Alawi W."/>
            <person name="Kalkatawi M."/>
            <person name="Stingl U."/>
            <person name="Bajic V.B."/>
        </authorList>
    </citation>
    <scope>NUCLEOTIDE SEQUENCE [LARGE SCALE GENOMIC DNA]</scope>
    <source>
        <strain evidence="7 8">SARL4B</strain>
    </source>
</reference>
<comment type="caution">
    <text evidence="7">The sequence shown here is derived from an EMBL/GenBank/DDBJ whole genome shotgun (WGS) entry which is preliminary data.</text>
</comment>
<dbReference type="GO" id="GO:0017025">
    <property type="term" value="F:TBP-class protein binding"/>
    <property type="evidence" value="ECO:0007669"/>
    <property type="project" value="InterPro"/>
</dbReference>
<sequence>MQSTSGTSTVRCPACDSTEVDRSIEGLDPFCQECGAVVSAPIEFDEALTDFEPDRDARESWSENHRVTNSTEYQIARAFEYLEELGSRLDVPTSTRERAAEIYADGATETLTDGRSMELFVTACVTVAGQESENPIPASRIADIADVDSDSLRRICRVLRQDLDYGSQPSPPRTYLGGLARDLEIHKATVSVAEELLEAVPAKQLCGKHPGAFAGAALYLAAEGAITQREIATATGVTTETIRLRVKDCREAANGRLASDQPGQDEKKS</sequence>
<dbReference type="Pfam" id="PF00382">
    <property type="entry name" value="TFIIB"/>
    <property type="match status" value="2"/>
</dbReference>
<dbReference type="Proteomes" id="UP000003861">
    <property type="component" value="Unassembled WGS sequence"/>
</dbReference>
<dbReference type="PANTHER" id="PTHR11618">
    <property type="entry name" value="TRANSCRIPTION INITIATION FACTOR IIB-RELATED"/>
    <property type="match status" value="1"/>
</dbReference>
<dbReference type="InterPro" id="IPR000812">
    <property type="entry name" value="TFIIB"/>
</dbReference>
<keyword evidence="3" id="KW-0677">Repeat</keyword>
<dbReference type="SUPFAM" id="SSF47954">
    <property type="entry name" value="Cyclin-like"/>
    <property type="match status" value="2"/>
</dbReference>
<dbReference type="InterPro" id="IPR013150">
    <property type="entry name" value="TFIIB_cyclin"/>
</dbReference>
<keyword evidence="5" id="KW-0804">Transcription</keyword>
<organism evidence="7 8">
    <name type="scientific">Halorhabdus tiamatea SARL4B</name>
    <dbReference type="NCBI Taxonomy" id="1033806"/>
    <lineage>
        <taxon>Archaea</taxon>
        <taxon>Methanobacteriati</taxon>
        <taxon>Methanobacteriota</taxon>
        <taxon>Stenosarchaea group</taxon>
        <taxon>Halobacteria</taxon>
        <taxon>Halobacteriales</taxon>
        <taxon>Haloarculaceae</taxon>
        <taxon>Halorhabdus</taxon>
    </lineage>
</organism>
<dbReference type="GO" id="GO:0003743">
    <property type="term" value="F:translation initiation factor activity"/>
    <property type="evidence" value="ECO:0007669"/>
    <property type="project" value="UniProtKB-KW"/>
</dbReference>
<dbReference type="InterPro" id="IPR036915">
    <property type="entry name" value="Cyclin-like_sf"/>
</dbReference>
<evidence type="ECO:0000256" key="1">
    <source>
        <dbReference type="ARBA" id="ARBA00010857"/>
    </source>
</evidence>
<evidence type="ECO:0000256" key="4">
    <source>
        <dbReference type="ARBA" id="ARBA00023015"/>
    </source>
</evidence>
<evidence type="ECO:0000259" key="6">
    <source>
        <dbReference type="Pfam" id="PF00382"/>
    </source>
</evidence>
<reference evidence="7 8" key="1">
    <citation type="journal article" date="2011" name="J. Bacteriol.">
        <title>Genome sequence of Halorhabdus tiamatea, the first archaeon isolated from a deep-sea anoxic brine lake.</title>
        <authorList>
            <person name="Antunes A."/>
            <person name="Alam I."/>
            <person name="Bajic V.B."/>
            <person name="Stingl U."/>
        </authorList>
    </citation>
    <scope>NUCLEOTIDE SEQUENCE [LARGE SCALE GENOMIC DNA]</scope>
    <source>
        <strain evidence="7 8">SARL4B</strain>
    </source>
</reference>
<gene>
    <name evidence="7" type="primary">tfbC</name>
    <name evidence="7" type="ORF">HLRTI_001249</name>
</gene>
<dbReference type="AlphaFoldDB" id="U2FEH7"/>
<accession>U2FEH7</accession>
<evidence type="ECO:0000313" key="7">
    <source>
        <dbReference type="EMBL" id="ERJ06694.1"/>
    </source>
</evidence>
<keyword evidence="7" id="KW-0648">Protein biosynthesis</keyword>
<name>U2FEH7_9EURY</name>
<evidence type="ECO:0000256" key="5">
    <source>
        <dbReference type="ARBA" id="ARBA00023163"/>
    </source>
</evidence>
<dbReference type="CDD" id="cd00043">
    <property type="entry name" value="CYCLIN_SF"/>
    <property type="match status" value="1"/>
</dbReference>
<dbReference type="InterPro" id="IPR023486">
    <property type="entry name" value="TFIIB_CS"/>
</dbReference>
<protein>
    <recommendedName>
        <fullName evidence="2">Transcription initiation factor IIB</fullName>
    </recommendedName>
</protein>
<proteinExistence type="inferred from homology"/>